<dbReference type="PANTHER" id="PTHR33164:SF99">
    <property type="entry name" value="MARR FAMILY REGULATORY PROTEIN"/>
    <property type="match status" value="1"/>
</dbReference>
<dbReference type="Proteomes" id="UP001501570">
    <property type="component" value="Unassembled WGS sequence"/>
</dbReference>
<evidence type="ECO:0000259" key="1">
    <source>
        <dbReference type="PROSITE" id="PS50995"/>
    </source>
</evidence>
<dbReference type="RefSeq" id="WP_345639156.1">
    <property type="nucleotide sequence ID" value="NZ_BAABJQ010000052.1"/>
</dbReference>
<keyword evidence="3" id="KW-1185">Reference proteome</keyword>
<dbReference type="InterPro" id="IPR036390">
    <property type="entry name" value="WH_DNA-bd_sf"/>
</dbReference>
<dbReference type="PANTHER" id="PTHR33164">
    <property type="entry name" value="TRANSCRIPTIONAL REGULATOR, MARR FAMILY"/>
    <property type="match status" value="1"/>
</dbReference>
<dbReference type="CDD" id="cd00090">
    <property type="entry name" value="HTH_ARSR"/>
    <property type="match status" value="1"/>
</dbReference>
<dbReference type="Gene3D" id="1.10.10.10">
    <property type="entry name" value="Winged helix-like DNA-binding domain superfamily/Winged helix DNA-binding domain"/>
    <property type="match status" value="1"/>
</dbReference>
<feature type="domain" description="HTH marR-type" evidence="1">
    <location>
        <begin position="17"/>
        <end position="167"/>
    </location>
</feature>
<organism evidence="2 3">
    <name type="scientific">Rugosimonospora acidiphila</name>
    <dbReference type="NCBI Taxonomy" id="556531"/>
    <lineage>
        <taxon>Bacteria</taxon>
        <taxon>Bacillati</taxon>
        <taxon>Actinomycetota</taxon>
        <taxon>Actinomycetes</taxon>
        <taxon>Micromonosporales</taxon>
        <taxon>Micromonosporaceae</taxon>
        <taxon>Rugosimonospora</taxon>
    </lineage>
</organism>
<protein>
    <submittedName>
        <fullName evidence="2">MarR family winged helix-turn-helix transcriptional regulator</fullName>
    </submittedName>
</protein>
<evidence type="ECO:0000313" key="3">
    <source>
        <dbReference type="Proteomes" id="UP001501570"/>
    </source>
</evidence>
<dbReference type="SUPFAM" id="SSF46785">
    <property type="entry name" value="Winged helix' DNA-binding domain"/>
    <property type="match status" value="1"/>
</dbReference>
<gene>
    <name evidence="2" type="ORF">GCM10023322_82060</name>
</gene>
<dbReference type="SMART" id="SM00347">
    <property type="entry name" value="HTH_MARR"/>
    <property type="match status" value="1"/>
</dbReference>
<name>A0ABP9SRY6_9ACTN</name>
<comment type="caution">
    <text evidence="2">The sequence shown here is derived from an EMBL/GenBank/DDBJ whole genome shotgun (WGS) entry which is preliminary data.</text>
</comment>
<dbReference type="PROSITE" id="PS50995">
    <property type="entry name" value="HTH_MARR_2"/>
    <property type="match status" value="1"/>
</dbReference>
<reference evidence="3" key="1">
    <citation type="journal article" date="2019" name="Int. J. Syst. Evol. Microbiol.">
        <title>The Global Catalogue of Microorganisms (GCM) 10K type strain sequencing project: providing services to taxonomists for standard genome sequencing and annotation.</title>
        <authorList>
            <consortium name="The Broad Institute Genomics Platform"/>
            <consortium name="The Broad Institute Genome Sequencing Center for Infectious Disease"/>
            <person name="Wu L."/>
            <person name="Ma J."/>
        </authorList>
    </citation>
    <scope>NUCLEOTIDE SEQUENCE [LARGE SCALE GENOMIC DNA]</scope>
    <source>
        <strain evidence="3">JCM 18304</strain>
    </source>
</reference>
<dbReference type="EMBL" id="BAABJQ010000052">
    <property type="protein sequence ID" value="GAA5201648.1"/>
    <property type="molecule type" value="Genomic_DNA"/>
</dbReference>
<evidence type="ECO:0000313" key="2">
    <source>
        <dbReference type="EMBL" id="GAA5201648.1"/>
    </source>
</evidence>
<accession>A0ABP9SRY6</accession>
<sequence length="177" mass="19218">MDIGDTQPRGANDPLARTELTFLLGMAFQLVLGEFVRRVSAAGYADLRPLHGMVFQALRGPGATSTELAERLGVTKQAAGQLVDDLERRGYVRREPHPAGGRRRLVVLTDNAHRHLAVAGRILHELEAELAQRLDAQHGQHGPGEEPAADLAGTRVELARLIRALAGDAVPPLRPIW</sequence>
<dbReference type="InterPro" id="IPR036388">
    <property type="entry name" value="WH-like_DNA-bd_sf"/>
</dbReference>
<dbReference type="InterPro" id="IPR000835">
    <property type="entry name" value="HTH_MarR-typ"/>
</dbReference>
<dbReference type="Pfam" id="PF12802">
    <property type="entry name" value="MarR_2"/>
    <property type="match status" value="1"/>
</dbReference>
<dbReference type="InterPro" id="IPR011991">
    <property type="entry name" value="ArsR-like_HTH"/>
</dbReference>
<dbReference type="InterPro" id="IPR039422">
    <property type="entry name" value="MarR/SlyA-like"/>
</dbReference>
<proteinExistence type="predicted"/>